<evidence type="ECO:0000313" key="2">
    <source>
        <dbReference type="Proteomes" id="UP000789901"/>
    </source>
</evidence>
<dbReference type="Proteomes" id="UP000789901">
    <property type="component" value="Unassembled WGS sequence"/>
</dbReference>
<organism evidence="1 2">
    <name type="scientific">Gigaspora margarita</name>
    <dbReference type="NCBI Taxonomy" id="4874"/>
    <lineage>
        <taxon>Eukaryota</taxon>
        <taxon>Fungi</taxon>
        <taxon>Fungi incertae sedis</taxon>
        <taxon>Mucoromycota</taxon>
        <taxon>Glomeromycotina</taxon>
        <taxon>Glomeromycetes</taxon>
        <taxon>Diversisporales</taxon>
        <taxon>Gigasporaceae</taxon>
        <taxon>Gigaspora</taxon>
    </lineage>
</organism>
<sequence>MCLKPELLFNFENQQIPENIFNELISMSELHLEEHKLLNRVIQYWSDTNG</sequence>
<protein>
    <submittedName>
        <fullName evidence="1">6947_t:CDS:1</fullName>
    </submittedName>
</protein>
<feature type="non-terminal residue" evidence="1">
    <location>
        <position position="50"/>
    </location>
</feature>
<evidence type="ECO:0000313" key="1">
    <source>
        <dbReference type="EMBL" id="CAG8855612.1"/>
    </source>
</evidence>
<comment type="caution">
    <text evidence="1">The sequence shown here is derived from an EMBL/GenBank/DDBJ whole genome shotgun (WGS) entry which is preliminary data.</text>
</comment>
<reference evidence="1 2" key="1">
    <citation type="submission" date="2021-06" db="EMBL/GenBank/DDBJ databases">
        <authorList>
            <person name="Kallberg Y."/>
            <person name="Tangrot J."/>
            <person name="Rosling A."/>
        </authorList>
    </citation>
    <scope>NUCLEOTIDE SEQUENCE [LARGE SCALE GENOMIC DNA]</scope>
    <source>
        <strain evidence="1 2">120-4 pot B 10/14</strain>
    </source>
</reference>
<keyword evidence="2" id="KW-1185">Reference proteome</keyword>
<accession>A0ABN7XKS3</accession>
<name>A0ABN7XKS3_GIGMA</name>
<proteinExistence type="predicted"/>
<dbReference type="EMBL" id="CAJVQB010151222">
    <property type="protein sequence ID" value="CAG8855612.1"/>
    <property type="molecule type" value="Genomic_DNA"/>
</dbReference>
<gene>
    <name evidence="1" type="ORF">GMARGA_LOCUS44433</name>
</gene>